<proteinExistence type="predicted"/>
<organism evidence="2 3">
    <name type="scientific">Paenibacillus mucilaginosus (strain KNP414)</name>
    <dbReference type="NCBI Taxonomy" id="1036673"/>
    <lineage>
        <taxon>Bacteria</taxon>
        <taxon>Bacillati</taxon>
        <taxon>Bacillota</taxon>
        <taxon>Bacilli</taxon>
        <taxon>Bacillales</taxon>
        <taxon>Paenibacillaceae</taxon>
        <taxon>Paenibacillus</taxon>
    </lineage>
</organism>
<reference evidence="2 3" key="2">
    <citation type="journal article" date="2013" name="Genome Announc.">
        <title>Genome Sequence of Growth-Improving Paenibacillus mucilaginosus Strain KNP414.</title>
        <authorList>
            <person name="Lu J.J."/>
            <person name="Wang J.F."/>
            <person name="Hu X.F."/>
        </authorList>
    </citation>
    <scope>NUCLEOTIDE SEQUENCE [LARGE SCALE GENOMIC DNA]</scope>
    <source>
        <strain evidence="2 3">KNP414</strain>
    </source>
</reference>
<dbReference type="PATRIC" id="fig|1036673.3.peg.2753"/>
<accession>F8F8H2</accession>
<dbReference type="HOGENOM" id="CLU_3082643_0_0_9"/>
<evidence type="ECO:0000313" key="3">
    <source>
        <dbReference type="Proteomes" id="UP000006620"/>
    </source>
</evidence>
<evidence type="ECO:0000256" key="1">
    <source>
        <dbReference type="SAM" id="MobiDB-lite"/>
    </source>
</evidence>
<dbReference type="AlphaFoldDB" id="F8F8H2"/>
<name>F8F8H2_PAEMK</name>
<dbReference type="KEGG" id="pms:KNP414_03002"/>
<protein>
    <submittedName>
        <fullName evidence="2">Uncharacterized protein</fullName>
    </submittedName>
</protein>
<sequence length="52" mass="5521">MPRFAGEASSHSGAEPFFTGSGRLREAGIRDECPAAGGKREGSHELPSFRES</sequence>
<feature type="compositionally biased region" description="Basic and acidic residues" evidence="1">
    <location>
        <begin position="23"/>
        <end position="52"/>
    </location>
</feature>
<dbReference type="EMBL" id="CP002869">
    <property type="protein sequence ID" value="AEI41560.1"/>
    <property type="molecule type" value="Genomic_DNA"/>
</dbReference>
<feature type="region of interest" description="Disordered" evidence="1">
    <location>
        <begin position="1"/>
        <end position="52"/>
    </location>
</feature>
<reference evidence="3" key="1">
    <citation type="submission" date="2011-06" db="EMBL/GenBank/DDBJ databases">
        <title>Complete genome sequence of Paenibacillus mucilaginosus KNP414.</title>
        <authorList>
            <person name="Wang J."/>
            <person name="Hu S."/>
            <person name="Hu X."/>
            <person name="Zhang B."/>
            <person name="Dong D."/>
            <person name="Zhang S."/>
            <person name="Zhao K."/>
            <person name="Wu D."/>
        </authorList>
    </citation>
    <scope>NUCLEOTIDE SEQUENCE [LARGE SCALE GENOMIC DNA]</scope>
    <source>
        <strain evidence="3">KNP414</strain>
    </source>
</reference>
<evidence type="ECO:0000313" key="2">
    <source>
        <dbReference type="EMBL" id="AEI41560.1"/>
    </source>
</evidence>
<dbReference type="Proteomes" id="UP000006620">
    <property type="component" value="Chromosome"/>
</dbReference>
<gene>
    <name evidence="2" type="ordered locus">KNP414_03002</name>
</gene>